<name>A0A8F5GU36_SACSH</name>
<reference evidence="1" key="1">
    <citation type="journal article" date="2021" name="Environ. Microbiol.">
        <title>New insights into the diversity and evolution of the archaeal mobilome from three complete genomes of Saccharolobus shibatae.</title>
        <authorList>
            <person name="Medvedeva S."/>
            <person name="Brandt D."/>
            <person name="Cvirkaite-Krupovic V."/>
            <person name="Liu Y."/>
            <person name="Severinov K."/>
            <person name="Ishino S."/>
            <person name="Ishino Y."/>
            <person name="Prangishvili D."/>
            <person name="Kalinowski J."/>
            <person name="Krupovic M."/>
        </authorList>
    </citation>
    <scope>NUCLEOTIDE SEQUENCE</scope>
    <source>
        <strain evidence="1">B12</strain>
    </source>
</reference>
<dbReference type="Proteomes" id="UP000694018">
    <property type="component" value="Chromosome"/>
</dbReference>
<dbReference type="EMBL" id="CP077717">
    <property type="protein sequence ID" value="QXJ28997.1"/>
    <property type="molecule type" value="Genomic_DNA"/>
</dbReference>
<proteinExistence type="predicted"/>
<dbReference type="GeneID" id="65563378"/>
<dbReference type="KEGG" id="sshi:J5U23_01866"/>
<dbReference type="AlphaFoldDB" id="A0A8F5GU36"/>
<evidence type="ECO:0000313" key="1">
    <source>
        <dbReference type="EMBL" id="QXJ28997.1"/>
    </source>
</evidence>
<protein>
    <submittedName>
        <fullName evidence="1">Uncharacterized protein</fullName>
    </submittedName>
</protein>
<sequence>MNKRYALSMDYTGNYHHISVWEHHFSEINDNIGQIEPDRYYSNIYIVIFTANKTITC</sequence>
<evidence type="ECO:0000313" key="2">
    <source>
        <dbReference type="Proteomes" id="UP000694018"/>
    </source>
</evidence>
<dbReference type="RefSeq" id="WP_218265966.1">
    <property type="nucleotide sequence ID" value="NZ_CP077717.1"/>
</dbReference>
<accession>A0A8F5GU36</accession>
<organism evidence="1 2">
    <name type="scientific">Saccharolobus shibatae (strain ATCC 51178 / DSM 5389 / JCM 8931 / NBRC 15437 / B12)</name>
    <name type="common">Sulfolobus shibatae</name>
    <dbReference type="NCBI Taxonomy" id="523848"/>
    <lineage>
        <taxon>Archaea</taxon>
        <taxon>Thermoproteota</taxon>
        <taxon>Thermoprotei</taxon>
        <taxon>Sulfolobales</taxon>
        <taxon>Sulfolobaceae</taxon>
        <taxon>Saccharolobus</taxon>
    </lineage>
</organism>
<gene>
    <name evidence="1" type="ORF">J5U23_01866</name>
</gene>